<organism evidence="1 2">
    <name type="scientific">Schleiferilactobacillus harbinensis DSM 16991</name>
    <dbReference type="NCBI Taxonomy" id="1122147"/>
    <lineage>
        <taxon>Bacteria</taxon>
        <taxon>Bacillati</taxon>
        <taxon>Bacillota</taxon>
        <taxon>Bacilli</taxon>
        <taxon>Lactobacillales</taxon>
        <taxon>Lactobacillaceae</taxon>
        <taxon>Schleiferilactobacillus</taxon>
    </lineage>
</organism>
<gene>
    <name evidence="1" type="ORF">FC91_GL000686</name>
</gene>
<protein>
    <submittedName>
        <fullName evidence="1">Uncharacterized protein</fullName>
    </submittedName>
</protein>
<sequence length="107" mass="12160">MTVFDMLKMIQIDHQPLTSPVVVMTDPTGKPNAVLTDLLHDVLNKMELFVDLGDAPDADAVIEDLHNFTPLREDVLDEYRKILTQPVSGLNIARRKQLVEIIYDEFV</sequence>
<name>A0A0R1X704_9LACO</name>
<proteinExistence type="predicted"/>
<dbReference type="GeneID" id="78510905"/>
<dbReference type="RefSeq" id="WP_027829284.1">
    <property type="nucleotide sequence ID" value="NZ_AUEH01000050.1"/>
</dbReference>
<evidence type="ECO:0000313" key="2">
    <source>
        <dbReference type="Proteomes" id="UP000050949"/>
    </source>
</evidence>
<evidence type="ECO:0000313" key="1">
    <source>
        <dbReference type="EMBL" id="KRM25589.1"/>
    </source>
</evidence>
<comment type="caution">
    <text evidence="1">The sequence shown here is derived from an EMBL/GenBank/DDBJ whole genome shotgun (WGS) entry which is preliminary data.</text>
</comment>
<accession>A0A0R1X704</accession>
<dbReference type="AlphaFoldDB" id="A0A0R1X704"/>
<dbReference type="EMBL" id="AZFW01000104">
    <property type="protein sequence ID" value="KRM25589.1"/>
    <property type="molecule type" value="Genomic_DNA"/>
</dbReference>
<dbReference type="Proteomes" id="UP000050949">
    <property type="component" value="Unassembled WGS sequence"/>
</dbReference>
<dbReference type="OrthoDB" id="2304331at2"/>
<dbReference type="PATRIC" id="fig|1122147.4.peg.707"/>
<dbReference type="eggNOG" id="ENOG502ZVY8">
    <property type="taxonomic scope" value="Bacteria"/>
</dbReference>
<reference evidence="1 2" key="1">
    <citation type="journal article" date="2015" name="Genome Announc.">
        <title>Expanding the biotechnology potential of lactobacilli through comparative genomics of 213 strains and associated genera.</title>
        <authorList>
            <person name="Sun Z."/>
            <person name="Harris H.M."/>
            <person name="McCann A."/>
            <person name="Guo C."/>
            <person name="Argimon S."/>
            <person name="Zhang W."/>
            <person name="Yang X."/>
            <person name="Jeffery I.B."/>
            <person name="Cooney J.C."/>
            <person name="Kagawa T.F."/>
            <person name="Liu W."/>
            <person name="Song Y."/>
            <person name="Salvetti E."/>
            <person name="Wrobel A."/>
            <person name="Rasinkangas P."/>
            <person name="Parkhill J."/>
            <person name="Rea M.C."/>
            <person name="O'Sullivan O."/>
            <person name="Ritari J."/>
            <person name="Douillard F.P."/>
            <person name="Paul Ross R."/>
            <person name="Yang R."/>
            <person name="Briner A.E."/>
            <person name="Felis G.E."/>
            <person name="de Vos W.M."/>
            <person name="Barrangou R."/>
            <person name="Klaenhammer T.R."/>
            <person name="Caufield P.W."/>
            <person name="Cui Y."/>
            <person name="Zhang H."/>
            <person name="O'Toole P.W."/>
        </authorList>
    </citation>
    <scope>NUCLEOTIDE SEQUENCE [LARGE SCALE GENOMIC DNA]</scope>
    <source>
        <strain evidence="1 2">DSM 16991</strain>
    </source>
</reference>